<keyword evidence="1" id="KW-0945">Host-virus interaction</keyword>
<feature type="region of interest" description="Disordered" evidence="2">
    <location>
        <begin position="1066"/>
        <end position="1086"/>
    </location>
</feature>
<evidence type="ECO:0000313" key="3">
    <source>
        <dbReference type="EMBL" id="KAB1271287.1"/>
    </source>
</evidence>
<feature type="region of interest" description="Disordered" evidence="2">
    <location>
        <begin position="2617"/>
        <end position="2639"/>
    </location>
</feature>
<dbReference type="PANTHER" id="PTHR13037:SF24">
    <property type="entry name" value="POLYCOMB PROTEIN PCL-RELATED"/>
    <property type="match status" value="1"/>
</dbReference>
<gene>
    <name evidence="3" type="ORF">Cadr_000008988</name>
</gene>
<feature type="compositionally biased region" description="Basic and acidic residues" evidence="2">
    <location>
        <begin position="47"/>
        <end position="56"/>
    </location>
</feature>
<feature type="region of interest" description="Disordered" evidence="2">
    <location>
        <begin position="1638"/>
        <end position="1657"/>
    </location>
</feature>
<feature type="compositionally biased region" description="Basic and acidic residues" evidence="2">
    <location>
        <begin position="2115"/>
        <end position="2125"/>
    </location>
</feature>
<dbReference type="EMBL" id="JWIN03000011">
    <property type="protein sequence ID" value="KAB1271287.1"/>
    <property type="molecule type" value="Genomic_DNA"/>
</dbReference>
<feature type="region of interest" description="Disordered" evidence="2">
    <location>
        <begin position="264"/>
        <end position="290"/>
    </location>
</feature>
<evidence type="ECO:0000313" key="4">
    <source>
        <dbReference type="Proteomes" id="UP000299084"/>
    </source>
</evidence>
<feature type="compositionally biased region" description="Low complexity" evidence="2">
    <location>
        <begin position="2575"/>
        <end position="2584"/>
    </location>
</feature>
<feature type="compositionally biased region" description="Basic and acidic residues" evidence="2">
    <location>
        <begin position="93"/>
        <end position="104"/>
    </location>
</feature>
<reference evidence="3 4" key="1">
    <citation type="journal article" date="2019" name="Mol. Ecol. Resour.">
        <title>Improving Illumina assemblies with Hi-C and long reads: an example with the North African dromedary.</title>
        <authorList>
            <person name="Elbers J.P."/>
            <person name="Rogers M.F."/>
            <person name="Perelman P.L."/>
            <person name="Proskuryakova A.A."/>
            <person name="Serdyukova N.A."/>
            <person name="Johnson W.E."/>
            <person name="Horin P."/>
            <person name="Corander J."/>
            <person name="Murphy D."/>
            <person name="Burger P.A."/>
        </authorList>
    </citation>
    <scope>NUCLEOTIDE SEQUENCE [LARGE SCALE GENOMIC DNA]</scope>
    <source>
        <strain evidence="3">Drom800</strain>
        <tissue evidence="3">Blood</tissue>
    </source>
</reference>
<name>A0A5N4DJM0_CAMDR</name>
<feature type="region of interest" description="Disordered" evidence="2">
    <location>
        <begin position="47"/>
        <end position="133"/>
    </location>
</feature>
<feature type="region of interest" description="Disordered" evidence="2">
    <location>
        <begin position="3213"/>
        <end position="3238"/>
    </location>
</feature>
<comment type="caution">
    <text evidence="3">The sequence shown here is derived from an EMBL/GenBank/DDBJ whole genome shotgun (WGS) entry which is preliminary data.</text>
</comment>
<feature type="region of interest" description="Disordered" evidence="2">
    <location>
        <begin position="2749"/>
        <end position="2769"/>
    </location>
</feature>
<protein>
    <submittedName>
        <fullName evidence="3">Uncharacterized protein</fullName>
    </submittedName>
</protein>
<feature type="compositionally biased region" description="Low complexity" evidence="2">
    <location>
        <begin position="118"/>
        <end position="131"/>
    </location>
</feature>
<feature type="region of interest" description="Disordered" evidence="2">
    <location>
        <begin position="2412"/>
        <end position="2436"/>
    </location>
</feature>
<keyword evidence="4" id="KW-1185">Reference proteome</keyword>
<feature type="region of interest" description="Disordered" evidence="2">
    <location>
        <begin position="1827"/>
        <end position="1846"/>
    </location>
</feature>
<feature type="compositionally biased region" description="Low complexity" evidence="2">
    <location>
        <begin position="2617"/>
        <end position="2626"/>
    </location>
</feature>
<proteinExistence type="predicted"/>
<feature type="region of interest" description="Disordered" evidence="2">
    <location>
        <begin position="3444"/>
        <end position="3535"/>
    </location>
</feature>
<feature type="region of interest" description="Disordered" evidence="2">
    <location>
        <begin position="2499"/>
        <end position="2589"/>
    </location>
</feature>
<accession>A0A5N4DJM0</accession>
<organism evidence="3 4">
    <name type="scientific">Camelus dromedarius</name>
    <name type="common">Dromedary</name>
    <name type="synonym">Arabian camel</name>
    <dbReference type="NCBI Taxonomy" id="9838"/>
    <lineage>
        <taxon>Eukaryota</taxon>
        <taxon>Metazoa</taxon>
        <taxon>Chordata</taxon>
        <taxon>Craniata</taxon>
        <taxon>Vertebrata</taxon>
        <taxon>Euteleostomi</taxon>
        <taxon>Mammalia</taxon>
        <taxon>Eutheria</taxon>
        <taxon>Laurasiatheria</taxon>
        <taxon>Artiodactyla</taxon>
        <taxon>Tylopoda</taxon>
        <taxon>Camelidae</taxon>
        <taxon>Camelus</taxon>
    </lineage>
</organism>
<sequence>MPGSVLGKWEEGQRVQAVCSRPLEFPQGRKEEAPLWQLQRRETAPLRLRHVGERRAFQAQGTGPAKYRSRETAQGWGHGANTKQSKRKRRWERKAGPDDRRRDQAGAVEGHQKGLVHSGAASPAVSGSVGPHGPPSTQAPLYLAKLSLEGLGDLLPLRVASLRQHVDDGLLVASPLPPGKGQMRAGEEGGQLLDGQAVGTHHLKISKPDDFHGADKTVRKSFCPPCHPHNVGARPRPSLTAINSEDPLGLWSSGGTSCPDLPCAGGHGGRSGRRGQKTGSEPWPSSWRVNPAWGCKSDRRAVWAGLPKSPNPKGSWPALSGSQECRCWRQDGAGPVARLNGARRGGMWREAAAPVWLEPPGPSPLHKDTQEHTANVPLPPPLLLTTTFPPSLVLGVYIDLCWGRWGLCDSLGGRSQSQRVMGRPPRPCCTWYPLSRAPVERQLTDPLHSFVEGLCVGVWVETPSCSICKRTQPAQSRKAGQFAAYPSRVSTSLAPADQRLGTCIHPGPAHSPWGRGTWEATASGYARRGIFVHVAPSGHVALPLPISPSAKGRPVLPARPSGWKEVSPEELVSTTWPRQAVEPQLSAPAPAPESWGLQAQTARGKTSTVAGTGAAYRAATLTVGRQEEDVRLDSSLQCREPRLPPVSPMASCPVGTAHPAVLCHVSSRETRWDLCATPERGVCVLQSPAVFYWGTTRSCARDLFHYMRGPPPPPETVAAQPMSGRDRLVPLTLVGICWVGLVSLQNGSLVKQAGDQPEPQNLPIHAHCPRTWTLNPDGVLQPLLPAPLARAVGSRKGQPSKAIRISAIKKKADKRLQETGTRSCTGAVPGMVSEPPICLFEGSAGLTYIASLCVGICERLLLLQLNLNTSRVPGPVCLDCSRYFLNGLPVLWRQVPEFPLWPRSCSTRTHKPDSRSWKLHTTMTHLLPDFEFSWNSSLKEPRRQEDMQEGLPLCSCPGWHSGVRWLAVTDQACVPSHIGAGPVSGWGLRTGLRQGRFEELRHLPVMCVVRETRQFRDHGVVGLRIFDLRPPCWKKDLPRPLLGRVEWASPDRNVFSGKGSCHASACPRLGADPGHPGDRASAPSRRQASLSRPFSPLWSQGHLFFPGGQSQVGSTWNLALMGFGLWHQAAQILTQALLLTSVTALGAVSASLYLRFLVCGGCSVSVILVRPHWPGPYKEASVCLAGWGPEDGFPPPPHWEQGPESGHLGQQLTLENRFPSARTKLEAAPAPQPVLAALLGPHLGLPHVAPGFLLVPPGSLGMKGRKECRACDIMPAQGTSPAHRVLSSLTQPIGFTPGFQLCKVPAGQVPLPSPEVWAWMRTLPQGSPSPSAFLGAFQGSFICPSPLFPFRPDMNTSRAGAVSPRLPPQSGGPRVLPELTSLQTITARVPSSSARSTLTQAFHQAIAFTLLAPFPGAMKIHRDSANELGPYCPQKRWCLGLGVVALASRPQAPPSSPRHGPAPPPGLCLKHQPGPALWNYTTRCQMFGLGLRRRLEILSLSDLPALPWALQDELAAKGGRNLPGRSLFFPFWSLPSLGSLPGTFLGTTFPLPFRVNLPCYLPYPLMSTQQTHGLCHLSGSPLLSERGPEFNPHIQWPLSPTGTQGDTSCLSDRFTEAGSLHATWSPCGDWWGFLGTNRPRQTQQGDHREGAQQAPETRETTAFCSQFQRVLVTFSLSLSPLQGRCINVALMKPHCGQVPCGPKICIQPSRERFPIKNFCSRCQHSLSMCPRLPSRMLPMIHPPAPSYPIVLRKCSELRSRSPSEPAGVIHLSTPTLRVVLVSWLAFCFRNISTFSPQLLCVVYLHHTSTNLPRVSPGWRGCQGISEAQVHPEGQGESGAEERRANSRKEKINFFQADSSLPWQPAHPAGPRAEQASQRGLGDPQTFGSEWCNSTGQAQAGVWVGEGPNFRQSPGGGAGPWRGLLVQPLPTPSTISSEGSRGRVHLQSLWVEGGLTGVSSSPRGKAPANLGECRVSRGGGYPSAPAALCCLPSRAPHGPPDWGGRRGETAPALEVFIGRVPEGRGQAARRQGESRLSHMRVRGVCKLPHSLSYRMWEGDEGLLVASQDGWSDSAELGNVRCSWPCGQELEEGGRRPAFGAQGGRRQGRGPTPLQETGKKAEDQEQARKWALREEGGGLALRTGTSPRQAASSLSGRAPVASLGDAGLALQLLLKLPGRKRGMGVGEWGVLGGRRGGQCGGLGGQSWAEMVGFFFLTWATWGLLHPCRLLLLLSWDHRKEVSSGPPLLEDLVTHLRGHKDNAVSALPPSLSRLPLGHQEPGGTSGILGLVQVGDRGAETQVTKVQAPKAHLHPARTLPGGVISPSFPKGPSHLHRCPVFLILTTHDICCPSTCQVLVTQGMFAGESRTDEQWRAQHTLLLHKDGSSPKANKLCPVPLVPGAALVGEAGPGAVSHDGGCGTRAMSRDGGYSPDSGRSSPAQMPAWAVTLFPTRSQAQVPFLGTPCPCSNCLLWALVWAPALVSHSLLPAPWSLGSPGLHPLHSTMPSSLPSPQPHTLMLTTDGDGDQGNGAQQTQSLEKGDQGGLGGLVHPPRVLMRTLLGSRGEGPETDARDFPVASSSRGPPSSRESSDWSLPLPLLVYSAADKVFIYIHRVGTKRASSSKSLASRTKNPAAGDMKAGGRNDPELKASLGMAHNLWAALAWNRDKQQALPNSLPLGQCGAVPVGHKRVSSGWAGSLPAGHRQPGGPCRHRPASVEASSSILQEPAWWGAWPEGPWLLACPSLCFWAGSQPTLPSSSEQPPWDGTSASPERLGRQTLPTARLVLPGGFHSMGRTSWFCLPCNYGSILEEESTQTPGSWRGSVVWPPAGIPAPGAPRLRILAAPQGRAAGACGVWARRLHSHCCPGSLGTIPVWLEGPQCGPLNLFLDHSSTQAPREVEGERPITEQPDISLTLSTENPHSLKASLTALIFFRMRDGSTQAPPYQAASSVPQGSRDDLRAADFVGGLPHQLPPRWPPGPTLCHLDRGWCPHQAPLPLDPAQLSADSDPPVSKRSAGVGGKRLVWVWSAEALPRQEQPPNPGIWSGLSIGLPAGKNLEMPIGRAPRWRTILHRLLTFTGLLGWSQCQDHVRNRAGRNCGTDDMKFITSCAHAVSGEGGREALSRWDPGRGRGRASPLTLNSQWVALSIHRVGERARRPCSYPPDNQLESRGGGTDVQSLIEMAGDGGHAHSGLGGGGRRSPVLRLSVSASPGFCLGHGQKSKAEVQHKRRGPHVSPSSMTLHPGHWNSEWGGGGTSVLSELCPAQDCSLCFSHRPMLTHSIPTETFWFLTVKTRRTHLSGSLARAPSPPSAAELEEMTIGLGPKGTFPPPSQDCSQGHRHTRSPGEFHQVSQSPRVTGTSDTSPPLCPMRNQSVPSFPKGSPWILLNTPCINLMRENEALQCLGAGALLLRPHSTGEDRAGQGKSKSTRAQGAIRWGLNSCYSLQAPHSLRPGLKQQPLPTNTLPTPPPPTPPHTTSLPHIPTPSPEPPSKTNLPPTTSPTYHTYNRFSETPQRPGHLPACSGAQPHPVTGDSSSGALC</sequence>
<feature type="compositionally biased region" description="Polar residues" evidence="2">
    <location>
        <begin position="3487"/>
        <end position="3508"/>
    </location>
</feature>
<dbReference type="Proteomes" id="UP000299084">
    <property type="component" value="Unassembled WGS sequence"/>
</dbReference>
<dbReference type="PANTHER" id="PTHR13037">
    <property type="entry name" value="FORMIN"/>
    <property type="match status" value="1"/>
</dbReference>
<feature type="region of interest" description="Disordered" evidence="2">
    <location>
        <begin position="1859"/>
        <end position="1883"/>
    </location>
</feature>
<evidence type="ECO:0000256" key="1">
    <source>
        <dbReference type="ARBA" id="ARBA00022581"/>
    </source>
</evidence>
<feature type="region of interest" description="Disordered" evidence="2">
    <location>
        <begin position="2091"/>
        <end position="2125"/>
    </location>
</feature>
<feature type="region of interest" description="Disordered" evidence="2">
    <location>
        <begin position="3324"/>
        <end position="3370"/>
    </location>
</feature>
<evidence type="ECO:0000256" key="2">
    <source>
        <dbReference type="SAM" id="MobiDB-lite"/>
    </source>
</evidence>
<feature type="compositionally biased region" description="Polar residues" evidence="2">
    <location>
        <begin position="3345"/>
        <end position="3359"/>
    </location>
</feature>